<organism evidence="1 2">
    <name type="scientific">Stella humosa</name>
    <dbReference type="NCBI Taxonomy" id="94"/>
    <lineage>
        <taxon>Bacteria</taxon>
        <taxon>Pseudomonadati</taxon>
        <taxon>Pseudomonadota</taxon>
        <taxon>Alphaproteobacteria</taxon>
        <taxon>Rhodospirillales</taxon>
        <taxon>Stellaceae</taxon>
        <taxon>Stella</taxon>
    </lineage>
</organism>
<dbReference type="SUPFAM" id="SSF53474">
    <property type="entry name" value="alpha/beta-Hydrolases"/>
    <property type="match status" value="1"/>
</dbReference>
<dbReference type="EMBL" id="RJKX01000015">
    <property type="protein sequence ID" value="ROP84438.1"/>
    <property type="molecule type" value="Genomic_DNA"/>
</dbReference>
<comment type="caution">
    <text evidence="1">The sequence shown here is derived from an EMBL/GenBank/DDBJ whole genome shotgun (WGS) entry which is preliminary data.</text>
</comment>
<name>A0A3N1L1I3_9PROT</name>
<evidence type="ECO:0000313" key="2">
    <source>
        <dbReference type="Proteomes" id="UP000278222"/>
    </source>
</evidence>
<keyword evidence="2" id="KW-1185">Reference proteome</keyword>
<evidence type="ECO:0008006" key="3">
    <source>
        <dbReference type="Google" id="ProtNLM"/>
    </source>
</evidence>
<dbReference type="Proteomes" id="UP000278222">
    <property type="component" value="Unassembled WGS sequence"/>
</dbReference>
<dbReference type="InterPro" id="IPR029058">
    <property type="entry name" value="AB_hydrolase_fold"/>
</dbReference>
<accession>A0A3N1L1I3</accession>
<gene>
    <name evidence="1" type="ORF">EDC65_3790</name>
</gene>
<evidence type="ECO:0000313" key="1">
    <source>
        <dbReference type="EMBL" id="ROP84438.1"/>
    </source>
</evidence>
<proteinExistence type="predicted"/>
<protein>
    <recommendedName>
        <fullName evidence="3">Alpha/beta hydrolase</fullName>
    </recommendedName>
</protein>
<sequence length="285" mass="30498">MAAGRYEAAEAAAADLALQPALRPIARRLIAACRHALQLRFRPAGEVAGMMATILDEVGRNQPAPAAPGAGPQVVESPGSDRVVFVFAGADEAPFAHVVVQTWLRRQGCHAVHVRDPRSQFSITGLPGLAPDLAGCIAGLRALADRLGATRRFCIGYSANGFSALRYGIGLEAEAVLAFSPVTTLGIDPKDRDRFPMIRRLHAENPHLVEDVLPLYRAAARPPRVTIVFGQQNRGDRWAATRMAVVPGIRLIPVPGLTDHDSLGVTMVSRRFGPLLDDMFNPGAA</sequence>
<reference evidence="1 2" key="1">
    <citation type="submission" date="2018-11" db="EMBL/GenBank/DDBJ databases">
        <title>Genomic Encyclopedia of Type Strains, Phase IV (KMG-IV): sequencing the most valuable type-strain genomes for metagenomic binning, comparative biology and taxonomic classification.</title>
        <authorList>
            <person name="Goeker M."/>
        </authorList>
    </citation>
    <scope>NUCLEOTIDE SEQUENCE [LARGE SCALE GENOMIC DNA]</scope>
    <source>
        <strain evidence="1 2">DSM 5900</strain>
    </source>
</reference>
<dbReference type="RefSeq" id="WP_142235864.1">
    <property type="nucleotide sequence ID" value="NZ_AP019700.1"/>
</dbReference>
<dbReference type="Gene3D" id="3.40.50.1820">
    <property type="entry name" value="alpha/beta hydrolase"/>
    <property type="match status" value="1"/>
</dbReference>
<dbReference type="AlphaFoldDB" id="A0A3N1L1I3"/>